<reference evidence="1" key="2">
    <citation type="journal article" date="2023" name="Int. J. Mol. Sci.">
        <title>De Novo Assembly and Annotation of 11 Diverse Shrub Willow (Salix) Genomes Reveals Novel Gene Organization in Sex-Linked Regions.</title>
        <authorList>
            <person name="Hyden B."/>
            <person name="Feng K."/>
            <person name="Yates T.B."/>
            <person name="Jawdy S."/>
            <person name="Cereghino C."/>
            <person name="Smart L.B."/>
            <person name="Muchero W."/>
        </authorList>
    </citation>
    <scope>NUCLEOTIDE SEQUENCE</scope>
    <source>
        <tissue evidence="1">Shoot tip</tissue>
    </source>
</reference>
<comment type="caution">
    <text evidence="1">The sequence shown here is derived from an EMBL/GenBank/DDBJ whole genome shotgun (WGS) entry which is preliminary data.</text>
</comment>
<organism evidence="1 2">
    <name type="scientific">Salix koriyanagi</name>
    <dbReference type="NCBI Taxonomy" id="2511006"/>
    <lineage>
        <taxon>Eukaryota</taxon>
        <taxon>Viridiplantae</taxon>
        <taxon>Streptophyta</taxon>
        <taxon>Embryophyta</taxon>
        <taxon>Tracheophyta</taxon>
        <taxon>Spermatophyta</taxon>
        <taxon>Magnoliopsida</taxon>
        <taxon>eudicotyledons</taxon>
        <taxon>Gunneridae</taxon>
        <taxon>Pentapetalae</taxon>
        <taxon>rosids</taxon>
        <taxon>fabids</taxon>
        <taxon>Malpighiales</taxon>
        <taxon>Salicaceae</taxon>
        <taxon>Saliceae</taxon>
        <taxon>Salix</taxon>
    </lineage>
</organism>
<dbReference type="EMBL" id="JAPFFM010000003">
    <property type="protein sequence ID" value="KAJ6767882.1"/>
    <property type="molecule type" value="Genomic_DNA"/>
</dbReference>
<evidence type="ECO:0000313" key="2">
    <source>
        <dbReference type="Proteomes" id="UP001151752"/>
    </source>
</evidence>
<evidence type="ECO:0000313" key="1">
    <source>
        <dbReference type="EMBL" id="KAJ6767882.1"/>
    </source>
</evidence>
<accession>A0A9Q0WIH3</accession>
<proteinExistence type="predicted"/>
<gene>
    <name evidence="1" type="ORF">OIU74_021699</name>
</gene>
<protein>
    <submittedName>
        <fullName evidence="1">Uncharacterized protein</fullName>
    </submittedName>
</protein>
<dbReference type="AlphaFoldDB" id="A0A9Q0WIH3"/>
<name>A0A9Q0WIH3_9ROSI</name>
<keyword evidence="2" id="KW-1185">Reference proteome</keyword>
<reference evidence="1" key="1">
    <citation type="submission" date="2022-11" db="EMBL/GenBank/DDBJ databases">
        <authorList>
            <person name="Hyden B.L."/>
            <person name="Feng K."/>
            <person name="Yates T."/>
            <person name="Jawdy S."/>
            <person name="Smart L.B."/>
            <person name="Muchero W."/>
        </authorList>
    </citation>
    <scope>NUCLEOTIDE SEQUENCE</scope>
    <source>
        <tissue evidence="1">Shoot tip</tissue>
    </source>
</reference>
<sequence length="83" mass="9566">MSRFLWGQSIQQCLVMTVLCINKVEISVGLECYERPVGFWRPDISKFHSLWNVGCQPGHHLNFKTVRARLPSKLVDVRANKPV</sequence>
<dbReference type="Proteomes" id="UP001151752">
    <property type="component" value="Chromosome 8"/>
</dbReference>